<feature type="binding site" evidence="9">
    <location>
        <begin position="298"/>
        <end position="300"/>
    </location>
    <ligand>
        <name>2-[(2R,5Z)-2-carboxy-4-methylthiazol-5(2H)-ylidene]ethyl phosphate</name>
        <dbReference type="ChEBI" id="CHEBI:62899"/>
    </ligand>
</feature>
<dbReference type="GO" id="GO:0009229">
    <property type="term" value="P:thiamine diphosphate biosynthetic process"/>
    <property type="evidence" value="ECO:0007669"/>
    <property type="project" value="UniProtKB-UniRule"/>
</dbReference>
<evidence type="ECO:0000256" key="5">
    <source>
        <dbReference type="ARBA" id="ARBA00022977"/>
    </source>
</evidence>
<protein>
    <recommendedName>
        <fullName evidence="9">Thiamine-phosphate synthase</fullName>
        <shortName evidence="9">TP synthase</shortName>
        <shortName evidence="9">TPS</shortName>
        <ecNumber evidence="9">2.5.1.3</ecNumber>
    </recommendedName>
    <alternativeName>
        <fullName evidence="9">Thiamine-phosphate pyrophosphorylase</fullName>
        <shortName evidence="9">TMP pyrophosphorylase</shortName>
        <shortName evidence="9">TMP-PPase</shortName>
    </alternativeName>
</protein>
<comment type="catalytic activity">
    <reaction evidence="7 9 10">
        <text>2-(2-carboxy-4-methylthiazol-5-yl)ethyl phosphate + 4-amino-2-methyl-5-(diphosphooxymethyl)pyrimidine + 2 H(+) = thiamine phosphate + CO2 + diphosphate</text>
        <dbReference type="Rhea" id="RHEA:47848"/>
        <dbReference type="ChEBI" id="CHEBI:15378"/>
        <dbReference type="ChEBI" id="CHEBI:16526"/>
        <dbReference type="ChEBI" id="CHEBI:33019"/>
        <dbReference type="ChEBI" id="CHEBI:37575"/>
        <dbReference type="ChEBI" id="CHEBI:57841"/>
        <dbReference type="ChEBI" id="CHEBI:62890"/>
        <dbReference type="EC" id="2.5.1.3"/>
    </reaction>
</comment>
<keyword evidence="4 9" id="KW-0460">Magnesium</keyword>
<dbReference type="EMBL" id="METM01000033">
    <property type="protein sequence ID" value="OGB88836.1"/>
    <property type="molecule type" value="Genomic_DNA"/>
</dbReference>
<evidence type="ECO:0000259" key="12">
    <source>
        <dbReference type="Pfam" id="PF02581"/>
    </source>
</evidence>
<dbReference type="AlphaFoldDB" id="A0A1F4PZ11"/>
<comment type="caution">
    <text evidence="9">Lacks conserved residue(s) required for the propagation of feature annotation.</text>
</comment>
<dbReference type="InterPro" id="IPR022998">
    <property type="entry name" value="ThiamineP_synth_TenI"/>
</dbReference>
<evidence type="ECO:0000256" key="6">
    <source>
        <dbReference type="ARBA" id="ARBA00047334"/>
    </source>
</evidence>
<dbReference type="InterPro" id="IPR034291">
    <property type="entry name" value="TMP_synthase"/>
</dbReference>
<evidence type="ECO:0000313" key="14">
    <source>
        <dbReference type="EMBL" id="OGB88836.1"/>
    </source>
</evidence>
<evidence type="ECO:0000256" key="11">
    <source>
        <dbReference type="RuleBase" id="RU004253"/>
    </source>
</evidence>
<keyword evidence="3 9" id="KW-0479">Metal-binding</keyword>
<reference evidence="14 15" key="1">
    <citation type="journal article" date="2016" name="Nat. Commun.">
        <title>Thousands of microbial genomes shed light on interconnected biogeochemical processes in an aquifer system.</title>
        <authorList>
            <person name="Anantharaman K."/>
            <person name="Brown C.T."/>
            <person name="Hug L.A."/>
            <person name="Sharon I."/>
            <person name="Castelle C.J."/>
            <person name="Probst A.J."/>
            <person name="Thomas B.C."/>
            <person name="Singh A."/>
            <person name="Wilkins M.J."/>
            <person name="Karaoz U."/>
            <person name="Brodie E.L."/>
            <person name="Williams K.H."/>
            <person name="Hubbard S.S."/>
            <person name="Banfield J.F."/>
        </authorList>
    </citation>
    <scope>NUCLEOTIDE SEQUENCE [LARGE SCALE GENOMIC DNA]</scope>
</reference>
<dbReference type="Proteomes" id="UP000178724">
    <property type="component" value="Unassembled WGS sequence"/>
</dbReference>
<dbReference type="GO" id="GO:0004789">
    <property type="term" value="F:thiamine-phosphate diphosphorylase activity"/>
    <property type="evidence" value="ECO:0007669"/>
    <property type="project" value="UniProtKB-UniRule"/>
</dbReference>
<dbReference type="UniPathway" id="UPA00060">
    <property type="reaction ID" value="UER00141"/>
</dbReference>
<dbReference type="GO" id="GO:0000287">
    <property type="term" value="F:magnesium ion binding"/>
    <property type="evidence" value="ECO:0007669"/>
    <property type="project" value="UniProtKB-UniRule"/>
</dbReference>
<evidence type="ECO:0000313" key="15">
    <source>
        <dbReference type="Proteomes" id="UP000178724"/>
    </source>
</evidence>
<dbReference type="GO" id="GO:0009228">
    <property type="term" value="P:thiamine biosynthetic process"/>
    <property type="evidence" value="ECO:0007669"/>
    <property type="project" value="UniProtKB-KW"/>
</dbReference>
<dbReference type="EC" id="2.5.1.3" evidence="9"/>
<evidence type="ECO:0000256" key="1">
    <source>
        <dbReference type="ARBA" id="ARBA00005165"/>
    </source>
</evidence>
<evidence type="ECO:0000256" key="4">
    <source>
        <dbReference type="ARBA" id="ARBA00022842"/>
    </source>
</evidence>
<feature type="binding site" evidence="9">
    <location>
        <position position="272"/>
    </location>
    <ligand>
        <name>4-amino-2-methyl-5-(diphosphooxymethyl)pyrimidine</name>
        <dbReference type="ChEBI" id="CHEBI:57841"/>
    </ligand>
</feature>
<dbReference type="Pfam" id="PF17792">
    <property type="entry name" value="ThiD2"/>
    <property type="match status" value="1"/>
</dbReference>
<keyword evidence="2 9" id="KW-0808">Transferase</keyword>
<comment type="pathway">
    <text evidence="1 9 11">Cofactor biosynthesis; thiamine diphosphate biosynthesis; thiamine phosphate from 4-amino-2-methyl-5-diphosphomethylpyrimidine and 4-methyl-5-(2-phosphoethyl)-thiazole: step 1/1.</text>
</comment>
<feature type="binding site" evidence="9">
    <location>
        <position position="328"/>
    </location>
    <ligand>
        <name>2-[(2R,5Z)-2-carboxy-4-methylthiazol-5(2H)-ylidene]ethyl phosphate</name>
        <dbReference type="ChEBI" id="CHEBI:62899"/>
    </ligand>
</feature>
<name>A0A1F4PZ11_UNCSA</name>
<evidence type="ECO:0000256" key="7">
    <source>
        <dbReference type="ARBA" id="ARBA00047851"/>
    </source>
</evidence>
<dbReference type="HAMAP" id="MF_00097">
    <property type="entry name" value="TMP_synthase"/>
    <property type="match status" value="1"/>
</dbReference>
<dbReference type="PANTHER" id="PTHR20857">
    <property type="entry name" value="THIAMINE-PHOSPHATE PYROPHOSPHORYLASE"/>
    <property type="match status" value="1"/>
</dbReference>
<comment type="function">
    <text evidence="9">Condenses 4-methyl-5-(beta-hydroxyethyl)thiazole monophosphate (THZ-P) and 2-methyl-4-amino-5-hydroxymethyl pyrimidine pyrophosphate (HMP-PP) to form thiamine monophosphate (TMP).</text>
</comment>
<organism evidence="14 15">
    <name type="scientific">candidate division WOR-1 bacterium RIFCSPHIGHO2_01_FULL_53_15</name>
    <dbReference type="NCBI Taxonomy" id="1802564"/>
    <lineage>
        <taxon>Bacteria</taxon>
        <taxon>Bacillati</taxon>
        <taxon>Saganbacteria</taxon>
    </lineage>
</organism>
<sequence length="355" mass="39918">MDKNLVLMTNDKCQMTNEGKIFRIIDANLNRATEGARVVEEICRFILEDEKLTLSFKKIRGLMRRVIRESGNQGAGYQGIGRSGTLLKKRESVADVGRKSYTKSEGRRESFEGVFVANMKRAQEAVRCLEEFSKLIKPVYGQRFKAIRFKLYQLEKELHPRIVKAVKLDFGIYVVTDQEFDHLKMIRRALAGGVKMIQLRDKYISREQYLRLAKKAARLISRKWAVFILNDYWDMVEKVGAAGVHLGQADLRTVSLAKVRKEIGDDKIIGVSTHSYAQALQAAKAGADYISVGPIYRTPSKPGIKPVGIKLLRRVLRSVRIPVVAIGGIDKKNIGSVRRAGCRRAAVIRAAGAIV</sequence>
<evidence type="ECO:0000256" key="3">
    <source>
        <dbReference type="ARBA" id="ARBA00022723"/>
    </source>
</evidence>
<dbReference type="Gene3D" id="3.20.20.70">
    <property type="entry name" value="Aldolase class I"/>
    <property type="match status" value="1"/>
</dbReference>
<feature type="domain" description="ThiD2" evidence="13">
    <location>
        <begin position="23"/>
        <end position="157"/>
    </location>
</feature>
<comment type="catalytic activity">
    <reaction evidence="6 9 10">
        <text>4-methyl-5-(2-phosphooxyethyl)-thiazole + 4-amino-2-methyl-5-(diphosphooxymethyl)pyrimidine + H(+) = thiamine phosphate + diphosphate</text>
        <dbReference type="Rhea" id="RHEA:22328"/>
        <dbReference type="ChEBI" id="CHEBI:15378"/>
        <dbReference type="ChEBI" id="CHEBI:33019"/>
        <dbReference type="ChEBI" id="CHEBI:37575"/>
        <dbReference type="ChEBI" id="CHEBI:57841"/>
        <dbReference type="ChEBI" id="CHEBI:58296"/>
        <dbReference type="EC" id="2.5.1.3"/>
    </reaction>
</comment>
<dbReference type="InterPro" id="IPR013785">
    <property type="entry name" value="Aldolase_TIM"/>
</dbReference>
<dbReference type="CDD" id="cd00564">
    <property type="entry name" value="TMP_TenI"/>
    <property type="match status" value="1"/>
</dbReference>
<comment type="caution">
    <text evidence="14">The sequence shown here is derived from an EMBL/GenBank/DDBJ whole genome shotgun (WGS) entry which is preliminary data.</text>
</comment>
<comment type="catalytic activity">
    <reaction evidence="8 9 10">
        <text>2-[(2R,5Z)-2-carboxy-4-methylthiazol-5(2H)-ylidene]ethyl phosphate + 4-amino-2-methyl-5-(diphosphooxymethyl)pyrimidine + 2 H(+) = thiamine phosphate + CO2 + diphosphate</text>
        <dbReference type="Rhea" id="RHEA:47844"/>
        <dbReference type="ChEBI" id="CHEBI:15378"/>
        <dbReference type="ChEBI" id="CHEBI:16526"/>
        <dbReference type="ChEBI" id="CHEBI:33019"/>
        <dbReference type="ChEBI" id="CHEBI:37575"/>
        <dbReference type="ChEBI" id="CHEBI:57841"/>
        <dbReference type="ChEBI" id="CHEBI:62899"/>
        <dbReference type="EC" id="2.5.1.3"/>
    </reaction>
</comment>
<keyword evidence="5 9" id="KW-0784">Thiamine biosynthesis</keyword>
<feature type="binding site" evidence="9">
    <location>
        <position position="230"/>
    </location>
    <ligand>
        <name>4-amino-2-methyl-5-(diphosphooxymethyl)pyrimidine</name>
        <dbReference type="ChEBI" id="CHEBI:57841"/>
    </ligand>
</feature>
<evidence type="ECO:0000256" key="8">
    <source>
        <dbReference type="ARBA" id="ARBA00047883"/>
    </source>
</evidence>
<feature type="binding site" evidence="9">
    <location>
        <begin position="198"/>
        <end position="202"/>
    </location>
    <ligand>
        <name>4-amino-2-methyl-5-(diphosphooxymethyl)pyrimidine</name>
        <dbReference type="ChEBI" id="CHEBI:57841"/>
    </ligand>
</feature>
<evidence type="ECO:0000256" key="10">
    <source>
        <dbReference type="RuleBase" id="RU003826"/>
    </source>
</evidence>
<comment type="similarity">
    <text evidence="9 10">Belongs to the thiamine-phosphate synthase family.</text>
</comment>
<gene>
    <name evidence="9" type="primary">thiE</name>
    <name evidence="14" type="ORF">A2625_02185</name>
</gene>
<feature type="binding site" evidence="9">
    <location>
        <position position="301"/>
    </location>
    <ligand>
        <name>4-amino-2-methyl-5-(diphosphooxymethyl)pyrimidine</name>
        <dbReference type="ChEBI" id="CHEBI:57841"/>
    </ligand>
</feature>
<evidence type="ECO:0000256" key="2">
    <source>
        <dbReference type="ARBA" id="ARBA00022679"/>
    </source>
</evidence>
<dbReference type="InterPro" id="IPR036206">
    <property type="entry name" value="ThiamineP_synth_sf"/>
</dbReference>
<dbReference type="PANTHER" id="PTHR20857:SF15">
    <property type="entry name" value="THIAMINE-PHOSPHATE SYNTHASE"/>
    <property type="match status" value="1"/>
</dbReference>
<dbReference type="SUPFAM" id="SSF51391">
    <property type="entry name" value="Thiamin phosphate synthase"/>
    <property type="match status" value="1"/>
</dbReference>
<feature type="domain" description="Thiamine phosphate synthase/TenI" evidence="12">
    <location>
        <begin position="172"/>
        <end position="350"/>
    </location>
</feature>
<feature type="binding site" evidence="9">
    <location>
        <position position="250"/>
    </location>
    <ligand>
        <name>Mg(2+)</name>
        <dbReference type="ChEBI" id="CHEBI:18420"/>
    </ligand>
</feature>
<accession>A0A1F4PZ11</accession>
<dbReference type="NCBIfam" id="TIGR00693">
    <property type="entry name" value="thiE"/>
    <property type="match status" value="1"/>
</dbReference>
<dbReference type="Pfam" id="PF02581">
    <property type="entry name" value="TMP-TENI"/>
    <property type="match status" value="1"/>
</dbReference>
<proteinExistence type="inferred from homology"/>
<feature type="binding site" evidence="9">
    <location>
        <position position="231"/>
    </location>
    <ligand>
        <name>Mg(2+)</name>
        <dbReference type="ChEBI" id="CHEBI:18420"/>
    </ligand>
</feature>
<comment type="cofactor">
    <cofactor evidence="9">
        <name>Mg(2+)</name>
        <dbReference type="ChEBI" id="CHEBI:18420"/>
    </cofactor>
    <text evidence="9">Binds 1 Mg(2+) ion per subunit.</text>
</comment>
<evidence type="ECO:0000259" key="13">
    <source>
        <dbReference type="Pfam" id="PF17792"/>
    </source>
</evidence>
<dbReference type="InterPro" id="IPR041397">
    <property type="entry name" value="ThiD2"/>
</dbReference>
<dbReference type="GO" id="GO:0005737">
    <property type="term" value="C:cytoplasm"/>
    <property type="evidence" value="ECO:0007669"/>
    <property type="project" value="TreeGrafter"/>
</dbReference>
<evidence type="ECO:0000256" key="9">
    <source>
        <dbReference type="HAMAP-Rule" id="MF_00097"/>
    </source>
</evidence>